<protein>
    <submittedName>
        <fullName evidence="3">Uncharacterized protein</fullName>
    </submittedName>
</protein>
<evidence type="ECO:0000313" key="3">
    <source>
        <dbReference type="WBParaSite" id="SMTH1_100550.1"/>
    </source>
</evidence>
<dbReference type="WBParaSite" id="SMTH1_100550.1">
    <property type="protein sequence ID" value="SMTH1_100550.1"/>
    <property type="gene ID" value="SMTH1_100550"/>
</dbReference>
<feature type="compositionally biased region" description="Basic residues" evidence="1">
    <location>
        <begin position="26"/>
        <end position="36"/>
    </location>
</feature>
<evidence type="ECO:0000313" key="2">
    <source>
        <dbReference type="Proteomes" id="UP000050791"/>
    </source>
</evidence>
<sequence length="108" mass="12503">MGSILSRFSSRKDEKSDTDSRSATTIRKRFSWRSNKKPTDVGGTSVNRSSTMPARTRLQPTEETPEDRKHDDILIVNKMKRVIQKLLSNQIKMTILHNIQVDNWNNTM</sequence>
<organism evidence="2 3">
    <name type="scientific">Schistosoma mattheei</name>
    <dbReference type="NCBI Taxonomy" id="31246"/>
    <lineage>
        <taxon>Eukaryota</taxon>
        <taxon>Metazoa</taxon>
        <taxon>Spiralia</taxon>
        <taxon>Lophotrochozoa</taxon>
        <taxon>Platyhelminthes</taxon>
        <taxon>Trematoda</taxon>
        <taxon>Digenea</taxon>
        <taxon>Strigeidida</taxon>
        <taxon>Schistosomatoidea</taxon>
        <taxon>Schistosomatidae</taxon>
        <taxon>Schistosoma</taxon>
    </lineage>
</organism>
<feature type="compositionally biased region" description="Basic and acidic residues" evidence="1">
    <location>
        <begin position="10"/>
        <end position="20"/>
    </location>
</feature>
<evidence type="ECO:0000256" key="1">
    <source>
        <dbReference type="SAM" id="MobiDB-lite"/>
    </source>
</evidence>
<dbReference type="AlphaFoldDB" id="A0AA85APX5"/>
<feature type="compositionally biased region" description="Polar residues" evidence="1">
    <location>
        <begin position="42"/>
        <end position="62"/>
    </location>
</feature>
<dbReference type="Proteomes" id="UP000050791">
    <property type="component" value="Unassembled WGS sequence"/>
</dbReference>
<accession>A0AA85APX5</accession>
<proteinExistence type="predicted"/>
<name>A0AA85APX5_9TREM</name>
<feature type="region of interest" description="Disordered" evidence="1">
    <location>
        <begin position="1"/>
        <end position="70"/>
    </location>
</feature>
<reference evidence="3" key="1">
    <citation type="submission" date="2023-11" db="UniProtKB">
        <authorList>
            <consortium name="WormBaseParasite"/>
        </authorList>
    </citation>
    <scope>IDENTIFICATION</scope>
</reference>